<keyword evidence="8 15" id="KW-0472">Membrane</keyword>
<sequence length="1216" mass="138504">MNIYEENKFTAAYEELEPFPKRDYLWRSRAAFHSVLLERAKKKERELNALRERERMMAQVELEGPHNHLIECAAVWGRDKIWICHGHHHGSRVSMIHLQENIMYPLRIEFESRVMCMHAPNDDTMLFGTYSRFVHAFHTISRKKMWEICLNACVLSLCSHQRDGVKQVFAGLADGTLAVVENVQGRLPKPEVFYVVIGTIPVTCLQLVGRRLWCACGPSVIILSARTLDLLDQFQTSSNGLDYIYRMVIGEQGVWITLRGSSILQLWDPHSLTCRLLYDVRDNYNARGAKVDETYTNHARITCVLPLESSAVVGTADGTLVFYDVVARKSPSPSAPSSPRPPSNPESGHAKQIQERLQKLLIEQQLAEGDSDLKSTLDSGSDVGAIEEDETTTARRSPSLQPPDIERSPRTFGRALRKTSFTISTPIVEEKGLKFDEGEEDEVDSKEEKAEESKTDQPKEEMVTESKKEEPVVSEPQTQQSESEEPTGQAPEDKKRKSSEPSEFSRFSHVDAGDLQIIKLPQKHIIPDEEPISKPETAEPNQFQPSKNAPLSLPDSRRSSGVPGAEDSDLPPSYLASDEEFLSTAQFNDLLQLQDWTRTSRKGSDTASNVSFGSTEVAFAFELHLKEMIKISDKPIRSLLQAYCEDEMVIISCAGYYSDDEAVLKWVREGEEKMWTNDPIVEVNPFTNTMKPSLYARSRLPRRASIATTALATDVDFVGRASIESGIAKVQNLLSRMYPAYVTETEYTDETTDKHIRILCRFIHKMLAFKVMIFAACCLPNESLNTLLRYFVSELVTDLLHWRWVVLIGHHEKDIDPTLVEFLFQQNVSVICLTSESKHTLHDVIREHGSIPVILLTPHQVLIRNFINTCRIKWVVLLPPHDSTPLSPPQIFPSIKSLHILFVSLNSKGSLDLQVPNTESNALETVNKWNPYDGFANNISFQSCSIRPMKHIRVAMEKHFPFFRIGKNSSVPKGSDIKLLNILAKTLNFSYEILRSPDGSWGDINGTEWTGMIRMLVMNEADVAMSGMTVTYNRYTAVRFSTPYAYDRITFVAKRPSRKAKTWAIFWPYTLQVWLLIGICILIISILMTFLRNALKPPKRRRVQFRDTALIRQLQEGGIIKKWMEDIIEQQQFRGILKVSSRIEEEDEERRMHVLDVDDVQGAFAILSIGLIIASMVCITEYQIHTYTYRRKRKELEKILKNTFNLKICIYSALKM</sequence>
<dbReference type="EMBL" id="JABXBU010001863">
    <property type="protein sequence ID" value="KAF8782032.1"/>
    <property type="molecule type" value="Genomic_DNA"/>
</dbReference>
<dbReference type="InterPro" id="IPR019594">
    <property type="entry name" value="Glu/Gly-bd"/>
</dbReference>
<evidence type="ECO:0000256" key="12">
    <source>
        <dbReference type="ARBA" id="ARBA00023303"/>
    </source>
</evidence>
<feature type="transmembrane region" description="Helical" evidence="15">
    <location>
        <begin position="1064"/>
        <end position="1091"/>
    </location>
</feature>
<dbReference type="InterPro" id="IPR015943">
    <property type="entry name" value="WD40/YVTN_repeat-like_dom_sf"/>
</dbReference>
<dbReference type="Gene3D" id="2.130.10.10">
    <property type="entry name" value="YVTN repeat-like/Quinoprotein amine dehydrogenase"/>
    <property type="match status" value="1"/>
</dbReference>
<evidence type="ECO:0000256" key="13">
    <source>
        <dbReference type="SAM" id="Coils"/>
    </source>
</evidence>
<keyword evidence="6 15" id="KW-1133">Transmembrane helix</keyword>
<dbReference type="Pfam" id="PF10613">
    <property type="entry name" value="Lig_chan-Glu_bd"/>
    <property type="match status" value="1"/>
</dbReference>
<dbReference type="PANTHER" id="PTHR42643:SF24">
    <property type="entry name" value="IONOTROPIC RECEPTOR 60A"/>
    <property type="match status" value="1"/>
</dbReference>
<dbReference type="InterPro" id="IPR052192">
    <property type="entry name" value="Insect_Ionotropic_Sensory_Rcpt"/>
</dbReference>
<feature type="compositionally biased region" description="Polar residues" evidence="14">
    <location>
        <begin position="539"/>
        <end position="549"/>
    </location>
</feature>
<evidence type="ECO:0000313" key="18">
    <source>
        <dbReference type="EMBL" id="KAF8782032.1"/>
    </source>
</evidence>
<dbReference type="PANTHER" id="PTHR42643">
    <property type="entry name" value="IONOTROPIC RECEPTOR 20A-RELATED"/>
    <property type="match status" value="1"/>
</dbReference>
<comment type="caution">
    <text evidence="18">The sequence shown here is derived from an EMBL/GenBank/DDBJ whole genome shotgun (WGS) entry which is preliminary data.</text>
</comment>
<evidence type="ECO:0000259" key="16">
    <source>
        <dbReference type="SMART" id="SM00079"/>
    </source>
</evidence>
<feature type="compositionally biased region" description="Basic and acidic residues" evidence="14">
    <location>
        <begin position="491"/>
        <end position="500"/>
    </location>
</feature>
<keyword evidence="3" id="KW-0813">Transport</keyword>
<evidence type="ECO:0000256" key="6">
    <source>
        <dbReference type="ARBA" id="ARBA00022989"/>
    </source>
</evidence>
<dbReference type="GO" id="GO:0050906">
    <property type="term" value="P:detection of stimulus involved in sensory perception"/>
    <property type="evidence" value="ECO:0007669"/>
    <property type="project" value="UniProtKB-ARBA"/>
</dbReference>
<feature type="coiled-coil region" evidence="13">
    <location>
        <begin position="33"/>
        <end position="63"/>
    </location>
</feature>
<keyword evidence="19" id="KW-1185">Reference proteome</keyword>
<reference evidence="18" key="2">
    <citation type="submission" date="2020-06" db="EMBL/GenBank/DDBJ databases">
        <authorList>
            <person name="Sheffer M."/>
        </authorList>
    </citation>
    <scope>NUCLEOTIDE SEQUENCE</scope>
</reference>
<dbReference type="GO" id="GO:0015276">
    <property type="term" value="F:ligand-gated monoatomic ion channel activity"/>
    <property type="evidence" value="ECO:0007669"/>
    <property type="project" value="InterPro"/>
</dbReference>
<feature type="domain" description="Ionotropic glutamate receptor L-glutamate and glycine-binding" evidence="17">
    <location>
        <begin position="961"/>
        <end position="1018"/>
    </location>
</feature>
<proteinExistence type="inferred from homology"/>
<protein>
    <submittedName>
        <fullName evidence="18">Glutamate receptor ionotropic like protein</fullName>
    </submittedName>
</protein>
<dbReference type="InterPro" id="IPR056602">
    <property type="entry name" value="Beta-prop_LRRK2"/>
</dbReference>
<dbReference type="InterPro" id="IPR036322">
    <property type="entry name" value="WD40_repeat_dom_sf"/>
</dbReference>
<keyword evidence="10" id="KW-0325">Glycoprotein</keyword>
<dbReference type="InterPro" id="IPR001320">
    <property type="entry name" value="Iontro_rcpt_C"/>
</dbReference>
<dbReference type="Gene3D" id="3.40.190.10">
    <property type="entry name" value="Periplasmic binding protein-like II"/>
    <property type="match status" value="1"/>
</dbReference>
<comment type="subcellular location">
    <subcellularLocation>
        <location evidence="1">Cell membrane</location>
        <topology evidence="1">Multi-pass membrane protein</topology>
    </subcellularLocation>
</comment>
<evidence type="ECO:0000313" key="19">
    <source>
        <dbReference type="Proteomes" id="UP000807504"/>
    </source>
</evidence>
<keyword evidence="9 18" id="KW-0675">Receptor</keyword>
<dbReference type="SMART" id="SM00918">
    <property type="entry name" value="Lig_chan-Glu_bd"/>
    <property type="match status" value="1"/>
</dbReference>
<evidence type="ECO:0000256" key="8">
    <source>
        <dbReference type="ARBA" id="ARBA00023136"/>
    </source>
</evidence>
<keyword evidence="4" id="KW-1003">Cell membrane</keyword>
<evidence type="ECO:0000256" key="5">
    <source>
        <dbReference type="ARBA" id="ARBA00022692"/>
    </source>
</evidence>
<feature type="compositionally biased region" description="Basic and acidic residues" evidence="14">
    <location>
        <begin position="446"/>
        <end position="471"/>
    </location>
</feature>
<evidence type="ECO:0000256" key="2">
    <source>
        <dbReference type="ARBA" id="ARBA00008685"/>
    </source>
</evidence>
<evidence type="ECO:0000256" key="11">
    <source>
        <dbReference type="ARBA" id="ARBA00023286"/>
    </source>
</evidence>
<evidence type="ECO:0000256" key="4">
    <source>
        <dbReference type="ARBA" id="ARBA00022475"/>
    </source>
</evidence>
<comment type="similarity">
    <text evidence="2">Belongs to the glutamate-gated ion channel (TC 1.A.10.1) family.</text>
</comment>
<evidence type="ECO:0000256" key="3">
    <source>
        <dbReference type="ARBA" id="ARBA00022448"/>
    </source>
</evidence>
<keyword evidence="5 15" id="KW-0812">Transmembrane</keyword>
<feature type="region of interest" description="Disordered" evidence="14">
    <location>
        <begin position="530"/>
        <end position="574"/>
    </location>
</feature>
<feature type="domain" description="Ionotropic glutamate receptor C-terminal" evidence="16">
    <location>
        <begin position="951"/>
        <end position="1159"/>
    </location>
</feature>
<dbReference type="Proteomes" id="UP000807504">
    <property type="component" value="Unassembled WGS sequence"/>
</dbReference>
<evidence type="ECO:0000256" key="7">
    <source>
        <dbReference type="ARBA" id="ARBA00023065"/>
    </source>
</evidence>
<evidence type="ECO:0000259" key="17">
    <source>
        <dbReference type="SMART" id="SM00918"/>
    </source>
</evidence>
<dbReference type="GO" id="GO:0005886">
    <property type="term" value="C:plasma membrane"/>
    <property type="evidence" value="ECO:0007669"/>
    <property type="project" value="UniProtKB-SubCell"/>
</dbReference>
<dbReference type="SUPFAM" id="SSF50978">
    <property type="entry name" value="WD40 repeat-like"/>
    <property type="match status" value="1"/>
</dbReference>
<feature type="region of interest" description="Disordered" evidence="14">
    <location>
        <begin position="330"/>
        <end position="353"/>
    </location>
</feature>
<feature type="transmembrane region" description="Helical" evidence="15">
    <location>
        <begin position="1162"/>
        <end position="1184"/>
    </location>
</feature>
<evidence type="ECO:0000256" key="9">
    <source>
        <dbReference type="ARBA" id="ARBA00023170"/>
    </source>
</evidence>
<name>A0A8T0F0D0_ARGBR</name>
<keyword evidence="11" id="KW-1071">Ligand-gated ion channel</keyword>
<organism evidence="18 19">
    <name type="scientific">Argiope bruennichi</name>
    <name type="common">Wasp spider</name>
    <name type="synonym">Aranea bruennichi</name>
    <dbReference type="NCBI Taxonomy" id="94029"/>
    <lineage>
        <taxon>Eukaryota</taxon>
        <taxon>Metazoa</taxon>
        <taxon>Ecdysozoa</taxon>
        <taxon>Arthropoda</taxon>
        <taxon>Chelicerata</taxon>
        <taxon>Arachnida</taxon>
        <taxon>Araneae</taxon>
        <taxon>Araneomorphae</taxon>
        <taxon>Entelegynae</taxon>
        <taxon>Araneoidea</taxon>
        <taxon>Araneidae</taxon>
        <taxon>Argiope</taxon>
    </lineage>
</organism>
<dbReference type="Pfam" id="PF23748">
    <property type="entry name" value="Beta-prop_LRRK2"/>
    <property type="match status" value="1"/>
</dbReference>
<feature type="compositionally biased region" description="Pro residues" evidence="14">
    <location>
        <begin position="333"/>
        <end position="344"/>
    </location>
</feature>
<evidence type="ECO:0000256" key="10">
    <source>
        <dbReference type="ARBA" id="ARBA00023180"/>
    </source>
</evidence>
<keyword evidence="7" id="KW-0406">Ion transport</keyword>
<keyword evidence="12" id="KW-0407">Ion channel</keyword>
<evidence type="ECO:0000256" key="1">
    <source>
        <dbReference type="ARBA" id="ARBA00004651"/>
    </source>
</evidence>
<accession>A0A8T0F0D0</accession>
<dbReference type="AlphaFoldDB" id="A0A8T0F0D0"/>
<reference evidence="18" key="1">
    <citation type="journal article" date="2020" name="bioRxiv">
        <title>Chromosome-level reference genome of the European wasp spider Argiope bruennichi: a resource for studies on range expansion and evolutionary adaptation.</title>
        <authorList>
            <person name="Sheffer M.M."/>
            <person name="Hoppe A."/>
            <person name="Krehenwinkel H."/>
            <person name="Uhl G."/>
            <person name="Kuss A.W."/>
            <person name="Jensen L."/>
            <person name="Jensen C."/>
            <person name="Gillespie R.G."/>
            <person name="Hoff K.J."/>
            <person name="Prost S."/>
        </authorList>
    </citation>
    <scope>NUCLEOTIDE SEQUENCE</scope>
</reference>
<evidence type="ECO:0000256" key="15">
    <source>
        <dbReference type="SAM" id="Phobius"/>
    </source>
</evidence>
<feature type="region of interest" description="Disordered" evidence="14">
    <location>
        <begin position="368"/>
        <end position="510"/>
    </location>
</feature>
<dbReference type="SMART" id="SM00079">
    <property type="entry name" value="PBPe"/>
    <property type="match status" value="1"/>
</dbReference>
<gene>
    <name evidence="18" type="ORF">HNY73_012367</name>
</gene>
<dbReference type="SUPFAM" id="SSF53850">
    <property type="entry name" value="Periplasmic binding protein-like II"/>
    <property type="match status" value="1"/>
</dbReference>
<evidence type="ECO:0000256" key="14">
    <source>
        <dbReference type="SAM" id="MobiDB-lite"/>
    </source>
</evidence>
<keyword evidence="13" id="KW-0175">Coiled coil</keyword>